<dbReference type="AlphaFoldDB" id="A0A9X1ND24"/>
<accession>A0A9X1ND24</accession>
<dbReference type="PROSITE" id="PS50234">
    <property type="entry name" value="VWFA"/>
    <property type="match status" value="1"/>
</dbReference>
<dbReference type="RefSeq" id="WP_231440212.1">
    <property type="nucleotide sequence ID" value="NZ_JAJOMB010000004.1"/>
</dbReference>
<feature type="domain" description="VWFA" evidence="2">
    <location>
        <begin position="51"/>
        <end position="238"/>
    </location>
</feature>
<proteinExistence type="predicted"/>
<protein>
    <recommendedName>
        <fullName evidence="2">VWFA domain-containing protein</fullName>
    </recommendedName>
</protein>
<keyword evidence="1" id="KW-0472">Membrane</keyword>
<dbReference type="EMBL" id="JAJOMB010000004">
    <property type="protein sequence ID" value="MCD5311031.1"/>
    <property type="molecule type" value="Genomic_DNA"/>
</dbReference>
<comment type="caution">
    <text evidence="3">The sequence shown here is derived from an EMBL/GenBank/DDBJ whole genome shotgun (WGS) entry which is preliminary data.</text>
</comment>
<dbReference type="InterPro" id="IPR002035">
    <property type="entry name" value="VWF_A"/>
</dbReference>
<gene>
    <name evidence="3" type="ORF">LR394_08990</name>
</gene>
<keyword evidence="1" id="KW-1133">Transmembrane helix</keyword>
<dbReference type="Proteomes" id="UP001138997">
    <property type="component" value="Unassembled WGS sequence"/>
</dbReference>
<name>A0A9X1ND24_9ACTN</name>
<organism evidence="3 4">
    <name type="scientific">Kineosporia babensis</name>
    <dbReference type="NCBI Taxonomy" id="499548"/>
    <lineage>
        <taxon>Bacteria</taxon>
        <taxon>Bacillati</taxon>
        <taxon>Actinomycetota</taxon>
        <taxon>Actinomycetes</taxon>
        <taxon>Kineosporiales</taxon>
        <taxon>Kineosporiaceae</taxon>
        <taxon>Kineosporia</taxon>
    </lineage>
</organism>
<evidence type="ECO:0000256" key="1">
    <source>
        <dbReference type="SAM" id="Phobius"/>
    </source>
</evidence>
<evidence type="ECO:0000313" key="3">
    <source>
        <dbReference type="EMBL" id="MCD5311031.1"/>
    </source>
</evidence>
<evidence type="ECO:0000259" key="2">
    <source>
        <dbReference type="PROSITE" id="PS50234"/>
    </source>
</evidence>
<reference evidence="3" key="1">
    <citation type="submission" date="2021-11" db="EMBL/GenBank/DDBJ databases">
        <title>Streptomyces corallinus and Kineosporia corallina sp. nov., two new coral-derived marine actinobacteria.</title>
        <authorList>
            <person name="Buangrab K."/>
            <person name="Sutthacheep M."/>
            <person name="Yeemin T."/>
            <person name="Harunari E."/>
            <person name="Igarashi Y."/>
            <person name="Sripreechasak P."/>
            <person name="Kanchanasin P."/>
            <person name="Tanasupawat S."/>
            <person name="Phongsopitanun W."/>
        </authorList>
    </citation>
    <scope>NUCLEOTIDE SEQUENCE</scope>
    <source>
        <strain evidence="3">JCM 31032</strain>
    </source>
</reference>
<dbReference type="SUPFAM" id="SSF53300">
    <property type="entry name" value="vWA-like"/>
    <property type="match status" value="1"/>
</dbReference>
<sequence length="536" mass="58326">MTGEQMLVASTPGHRSRRTWWLGATATVVVLALLLAGAGLIGYRMRAPEHRIDFLLDASMPDEAHNRLGLEDVVQALSGAVQNVGDSDAVSLRRFGGSCGTAESELLVQSKAGNRDQILAAAAAIEPRGQATLNAGIEAAVREFSGYFPPRGRKINELVVVTRHGSDACNDKVGLHEVERLAKQAKVDLRLRIVGYQVPPSERTSLTSDVADSSTSTTPISLQFVNDAQQLHKLLQHITIPDLPEAALIEVAPPPTLLGEAWVDKEQPDYVITFADNGLGGKAIKGTFGAYVRDPGPSGCLEFVDYTSALNVSEVYERPSFIPAGEATNTTFYTGIARRCDASGKKSTTRVQLSVGDQSATLCESTRKCHELARVEQQEGWTWRTARQVDWWDELGAYITDCASDFWEDSQLKDVIPDPTEDLLIKDLTGDGQADLVVQARCITGASTWPQHTMIFDGAAAPTRLKLLLNIGPNTDIILADSDVRFGQDEVTVEGATWGPGEPTCCPTWWVTGTYRWSQGKFVRTARERYSSPPDI</sequence>
<keyword evidence="4" id="KW-1185">Reference proteome</keyword>
<dbReference type="InterPro" id="IPR036465">
    <property type="entry name" value="vWFA_dom_sf"/>
</dbReference>
<dbReference type="Gene3D" id="3.40.50.410">
    <property type="entry name" value="von Willebrand factor, type A domain"/>
    <property type="match status" value="1"/>
</dbReference>
<evidence type="ECO:0000313" key="4">
    <source>
        <dbReference type="Proteomes" id="UP001138997"/>
    </source>
</evidence>
<keyword evidence="1" id="KW-0812">Transmembrane</keyword>
<feature type="transmembrane region" description="Helical" evidence="1">
    <location>
        <begin position="20"/>
        <end position="43"/>
    </location>
</feature>